<feature type="compositionally biased region" description="Polar residues" evidence="1">
    <location>
        <begin position="427"/>
        <end position="441"/>
    </location>
</feature>
<gene>
    <name evidence="3" type="ORF">PV07_09327</name>
</gene>
<feature type="transmembrane region" description="Helical" evidence="2">
    <location>
        <begin position="270"/>
        <end position="290"/>
    </location>
</feature>
<evidence type="ECO:0000313" key="4">
    <source>
        <dbReference type="Proteomes" id="UP000054466"/>
    </source>
</evidence>
<sequence length="441" mass="50091">MVLLGYLRSFQPFRLDALGIVTLLGAEQVNNHVGKLVRSRWLEYMPLLGAYVIASDEFTAKQAGFQLFNFSRNIYTPSLAGWFSRWLSEQDFETSGTCVEWSINAKPHSFVLDFWMALLTGTIVQAGFIVITVLMGDWWGFANAMSMVISTLGRAYLVSRNTTWLDRAVVEETRMALKEPRPLASSKTQPSVSNTVFNEESLRELPEAKVIVLLPDARAAVLFIPECLVREVFVYNPKPPGTRDETKRVGTWPVRRRDEHRRKQSGPRELLVYELVRWVSWLAFGAHVITIGMSDLVSQLITVVVIVVPTFLIVQGFGCDDSHIGTRLRAEISDIPPEEVTTRRADMYAFLNLTKEEEACLEQWNLAANRANSHFWDDYERKKEVFGRAPDLRGLRNYDARVKAIEIAKEKYRTEREGKAPSPQVRPASSTTSRHTSLDTA</sequence>
<dbReference type="RefSeq" id="XP_016246430.1">
    <property type="nucleotide sequence ID" value="XM_016396574.1"/>
</dbReference>
<protein>
    <submittedName>
        <fullName evidence="3">Uncharacterized protein</fullName>
    </submittedName>
</protein>
<organism evidence="3 4">
    <name type="scientific">Cladophialophora immunda</name>
    <dbReference type="NCBI Taxonomy" id="569365"/>
    <lineage>
        <taxon>Eukaryota</taxon>
        <taxon>Fungi</taxon>
        <taxon>Dikarya</taxon>
        <taxon>Ascomycota</taxon>
        <taxon>Pezizomycotina</taxon>
        <taxon>Eurotiomycetes</taxon>
        <taxon>Chaetothyriomycetidae</taxon>
        <taxon>Chaetothyriales</taxon>
        <taxon>Herpotrichiellaceae</taxon>
        <taxon>Cladophialophora</taxon>
    </lineage>
</organism>
<proteinExistence type="predicted"/>
<reference evidence="3 4" key="1">
    <citation type="submission" date="2015-01" db="EMBL/GenBank/DDBJ databases">
        <title>The Genome Sequence of Cladophialophora immunda CBS83496.</title>
        <authorList>
            <consortium name="The Broad Institute Genomics Platform"/>
            <person name="Cuomo C."/>
            <person name="de Hoog S."/>
            <person name="Gorbushina A."/>
            <person name="Stielow B."/>
            <person name="Teixiera M."/>
            <person name="Abouelleil A."/>
            <person name="Chapman S.B."/>
            <person name="Priest M."/>
            <person name="Young S.K."/>
            <person name="Wortman J."/>
            <person name="Nusbaum C."/>
            <person name="Birren B."/>
        </authorList>
    </citation>
    <scope>NUCLEOTIDE SEQUENCE [LARGE SCALE GENOMIC DNA]</scope>
    <source>
        <strain evidence="3 4">CBS 83496</strain>
    </source>
</reference>
<feature type="region of interest" description="Disordered" evidence="1">
    <location>
        <begin position="411"/>
        <end position="441"/>
    </location>
</feature>
<dbReference type="GeneID" id="27348521"/>
<dbReference type="Proteomes" id="UP000054466">
    <property type="component" value="Unassembled WGS sequence"/>
</dbReference>
<keyword evidence="2" id="KW-0812">Transmembrane</keyword>
<feature type="transmembrane region" description="Helical" evidence="2">
    <location>
        <begin position="110"/>
        <end position="132"/>
    </location>
</feature>
<keyword evidence="2" id="KW-0472">Membrane</keyword>
<keyword evidence="4" id="KW-1185">Reference proteome</keyword>
<dbReference type="EMBL" id="KN847044">
    <property type="protein sequence ID" value="KIW26214.1"/>
    <property type="molecule type" value="Genomic_DNA"/>
</dbReference>
<dbReference type="VEuPathDB" id="FungiDB:PV07_09327"/>
<evidence type="ECO:0000313" key="3">
    <source>
        <dbReference type="EMBL" id="KIW26214.1"/>
    </source>
</evidence>
<keyword evidence="2" id="KW-1133">Transmembrane helix</keyword>
<dbReference type="HOGENOM" id="CLU_032657_0_0_1"/>
<dbReference type="OrthoDB" id="5422688at2759"/>
<feature type="transmembrane region" description="Helical" evidence="2">
    <location>
        <begin position="296"/>
        <end position="319"/>
    </location>
</feature>
<dbReference type="AlphaFoldDB" id="A0A0D2CRG9"/>
<accession>A0A0D2CRG9</accession>
<evidence type="ECO:0000256" key="1">
    <source>
        <dbReference type="SAM" id="MobiDB-lite"/>
    </source>
</evidence>
<name>A0A0D2CRG9_9EURO</name>
<evidence type="ECO:0000256" key="2">
    <source>
        <dbReference type="SAM" id="Phobius"/>
    </source>
</evidence>